<evidence type="ECO:0000259" key="4">
    <source>
        <dbReference type="PROSITE" id="PS00624"/>
    </source>
</evidence>
<feature type="signal peptide" evidence="3">
    <location>
        <begin position="1"/>
        <end position="23"/>
    </location>
</feature>
<reference evidence="5" key="1">
    <citation type="journal article" date="2023" name="Mol. Phylogenet. Evol.">
        <title>Genome-scale phylogeny and comparative genomics of the fungal order Sordariales.</title>
        <authorList>
            <person name="Hensen N."/>
            <person name="Bonometti L."/>
            <person name="Westerberg I."/>
            <person name="Brannstrom I.O."/>
            <person name="Guillou S."/>
            <person name="Cros-Aarteil S."/>
            <person name="Calhoun S."/>
            <person name="Haridas S."/>
            <person name="Kuo A."/>
            <person name="Mondo S."/>
            <person name="Pangilinan J."/>
            <person name="Riley R."/>
            <person name="LaButti K."/>
            <person name="Andreopoulos B."/>
            <person name="Lipzen A."/>
            <person name="Chen C."/>
            <person name="Yan M."/>
            <person name="Daum C."/>
            <person name="Ng V."/>
            <person name="Clum A."/>
            <person name="Steindorff A."/>
            <person name="Ohm R.A."/>
            <person name="Martin F."/>
            <person name="Silar P."/>
            <person name="Natvig D.O."/>
            <person name="Lalanne C."/>
            <person name="Gautier V."/>
            <person name="Ament-Velasquez S.L."/>
            <person name="Kruys A."/>
            <person name="Hutchinson M.I."/>
            <person name="Powell A.J."/>
            <person name="Barry K."/>
            <person name="Miller A.N."/>
            <person name="Grigoriev I.V."/>
            <person name="Debuchy R."/>
            <person name="Gladieux P."/>
            <person name="Hiltunen Thoren M."/>
            <person name="Johannesson H."/>
        </authorList>
    </citation>
    <scope>NUCLEOTIDE SEQUENCE</scope>
    <source>
        <strain evidence="5">CBS 560.94</strain>
    </source>
</reference>
<dbReference type="Gene3D" id="3.30.560.10">
    <property type="entry name" value="Glucose Oxidase, domain 3"/>
    <property type="match status" value="1"/>
</dbReference>
<dbReference type="RefSeq" id="XP_062683526.1">
    <property type="nucleotide sequence ID" value="XM_062828213.1"/>
</dbReference>
<reference evidence="5" key="2">
    <citation type="submission" date="2023-06" db="EMBL/GenBank/DDBJ databases">
        <authorList>
            <consortium name="Lawrence Berkeley National Laboratory"/>
            <person name="Haridas S."/>
            <person name="Hensen N."/>
            <person name="Bonometti L."/>
            <person name="Westerberg I."/>
            <person name="Brannstrom I.O."/>
            <person name="Guillou S."/>
            <person name="Cros-Aarteil S."/>
            <person name="Calhoun S."/>
            <person name="Kuo A."/>
            <person name="Mondo S."/>
            <person name="Pangilinan J."/>
            <person name="Riley R."/>
            <person name="Labutti K."/>
            <person name="Andreopoulos B."/>
            <person name="Lipzen A."/>
            <person name="Chen C."/>
            <person name="Yanf M."/>
            <person name="Daum C."/>
            <person name="Ng V."/>
            <person name="Clum A."/>
            <person name="Steindorff A."/>
            <person name="Ohm R."/>
            <person name="Martin F."/>
            <person name="Silar P."/>
            <person name="Natvig D."/>
            <person name="Lalanne C."/>
            <person name="Gautier V."/>
            <person name="Ament-Velasquez S.L."/>
            <person name="Kruys A."/>
            <person name="Hutchinson M.I."/>
            <person name="Powell A.J."/>
            <person name="Barry K."/>
            <person name="Miller A.N."/>
            <person name="Grigoriev I.V."/>
            <person name="Debuchy R."/>
            <person name="Gladieux P."/>
            <person name="Thoren M.H."/>
            <person name="Johannesson H."/>
        </authorList>
    </citation>
    <scope>NUCLEOTIDE SEQUENCE</scope>
    <source>
        <strain evidence="5">CBS 560.94</strain>
    </source>
</reference>
<dbReference type="Gene3D" id="3.50.50.60">
    <property type="entry name" value="FAD/NAD(P)-binding domain"/>
    <property type="match status" value="1"/>
</dbReference>
<protein>
    <recommendedName>
        <fullName evidence="4">Glucose-methanol-choline oxidoreductase N-terminal domain-containing protein</fullName>
    </recommendedName>
</protein>
<sequence length="425" mass="45132">MRTRITHALLLAQSITTAVTTQARDNTYDYIVVGGGVSGLVVANRLTEDKNVSVLVIERGYFDDKPEAIVPYYANSLDLDVLISPTSAPNPQLNNDTFSVAVPAVVGGGSVVNGMGYLRGSKEDYDAWEALGNPGWGWDGLLPYFRKSTTFTPPTSDAVRDFQYPDIATIWDAFRSQDDVPVRAGGNAGDGPGAYWLPSTIDGRGMTRSTARKAYYDPVNTTRPNLHLLTGHTAREILFTGSAPSPTANGVRIVSRANNSTRQVYARKEVILAAGAIQTPQLLQASGIGPSSVLKAAGIRVKKDLPAVGANLQDHATTILIFSLTNQSFPNPDTITTNTTYFAAIWAEYLANLTGPISAAPASSAILFGLPHLNSSAAASVTSTKLLSQSSTLTYLPSNAPSSPNLFLSPAVPSPSTPLTPLDYQ</sequence>
<dbReference type="AlphaFoldDB" id="A0AAE0MTR3"/>
<evidence type="ECO:0000256" key="1">
    <source>
        <dbReference type="ARBA" id="ARBA00010790"/>
    </source>
</evidence>
<feature type="domain" description="Glucose-methanol-choline oxidoreductase N-terminal" evidence="4">
    <location>
        <begin position="275"/>
        <end position="289"/>
    </location>
</feature>
<dbReference type="Pfam" id="PF00732">
    <property type="entry name" value="GMC_oxred_N"/>
    <property type="match status" value="1"/>
</dbReference>
<dbReference type="InterPro" id="IPR036188">
    <property type="entry name" value="FAD/NAD-bd_sf"/>
</dbReference>
<comment type="similarity">
    <text evidence="1">Belongs to the GMC oxidoreductase family.</text>
</comment>
<evidence type="ECO:0000256" key="2">
    <source>
        <dbReference type="PIRSR" id="PIRSR000137-2"/>
    </source>
</evidence>
<gene>
    <name evidence="5" type="ORF">B0H65DRAFT_508336</name>
</gene>
<evidence type="ECO:0000256" key="3">
    <source>
        <dbReference type="SAM" id="SignalP"/>
    </source>
</evidence>
<dbReference type="PROSITE" id="PS00624">
    <property type="entry name" value="GMC_OXRED_2"/>
    <property type="match status" value="1"/>
</dbReference>
<dbReference type="InterPro" id="IPR000172">
    <property type="entry name" value="GMC_OxRdtase_N"/>
</dbReference>
<keyword evidence="3" id="KW-0732">Signal</keyword>
<dbReference type="GeneID" id="87865367"/>
<feature type="chain" id="PRO_5042210275" description="Glucose-methanol-choline oxidoreductase N-terminal domain-containing protein" evidence="3">
    <location>
        <begin position="24"/>
        <end position="425"/>
    </location>
</feature>
<dbReference type="GO" id="GO:0044550">
    <property type="term" value="P:secondary metabolite biosynthetic process"/>
    <property type="evidence" value="ECO:0007669"/>
    <property type="project" value="TreeGrafter"/>
</dbReference>
<dbReference type="GO" id="GO:0016614">
    <property type="term" value="F:oxidoreductase activity, acting on CH-OH group of donors"/>
    <property type="evidence" value="ECO:0007669"/>
    <property type="project" value="InterPro"/>
</dbReference>
<dbReference type="GO" id="GO:0050660">
    <property type="term" value="F:flavin adenine dinucleotide binding"/>
    <property type="evidence" value="ECO:0007669"/>
    <property type="project" value="InterPro"/>
</dbReference>
<keyword evidence="2" id="KW-0285">Flavoprotein</keyword>
<feature type="binding site" evidence="2">
    <location>
        <position position="105"/>
    </location>
    <ligand>
        <name>FAD</name>
        <dbReference type="ChEBI" id="CHEBI:57692"/>
    </ligand>
</feature>
<dbReference type="InterPro" id="IPR012132">
    <property type="entry name" value="GMC_OxRdtase"/>
</dbReference>
<dbReference type="EMBL" id="JAUEPP010000003">
    <property type="protein sequence ID" value="KAK3348444.1"/>
    <property type="molecule type" value="Genomic_DNA"/>
</dbReference>
<dbReference type="PANTHER" id="PTHR11552">
    <property type="entry name" value="GLUCOSE-METHANOL-CHOLINE GMC OXIDOREDUCTASE"/>
    <property type="match status" value="1"/>
</dbReference>
<organism evidence="5 6">
    <name type="scientific">Neurospora tetraspora</name>
    <dbReference type="NCBI Taxonomy" id="94610"/>
    <lineage>
        <taxon>Eukaryota</taxon>
        <taxon>Fungi</taxon>
        <taxon>Dikarya</taxon>
        <taxon>Ascomycota</taxon>
        <taxon>Pezizomycotina</taxon>
        <taxon>Sordariomycetes</taxon>
        <taxon>Sordariomycetidae</taxon>
        <taxon>Sordariales</taxon>
        <taxon>Sordariaceae</taxon>
        <taxon>Neurospora</taxon>
    </lineage>
</organism>
<dbReference type="Proteomes" id="UP001278500">
    <property type="component" value="Unassembled WGS sequence"/>
</dbReference>
<name>A0AAE0MTR3_9PEZI</name>
<keyword evidence="6" id="KW-1185">Reference proteome</keyword>
<evidence type="ECO:0000313" key="5">
    <source>
        <dbReference type="EMBL" id="KAK3348444.1"/>
    </source>
</evidence>
<dbReference type="PANTHER" id="PTHR11552:SF115">
    <property type="entry name" value="DEHYDROGENASE XPTC-RELATED"/>
    <property type="match status" value="1"/>
</dbReference>
<dbReference type="SUPFAM" id="SSF51905">
    <property type="entry name" value="FAD/NAD(P)-binding domain"/>
    <property type="match status" value="1"/>
</dbReference>
<evidence type="ECO:0000313" key="6">
    <source>
        <dbReference type="Proteomes" id="UP001278500"/>
    </source>
</evidence>
<keyword evidence="2" id="KW-0274">FAD</keyword>
<proteinExistence type="inferred from homology"/>
<comment type="cofactor">
    <cofactor evidence="2">
        <name>FAD</name>
        <dbReference type="ChEBI" id="CHEBI:57692"/>
    </cofactor>
</comment>
<dbReference type="PIRSF" id="PIRSF000137">
    <property type="entry name" value="Alcohol_oxidase"/>
    <property type="match status" value="1"/>
</dbReference>
<comment type="caution">
    <text evidence="5">The sequence shown here is derived from an EMBL/GenBank/DDBJ whole genome shotgun (WGS) entry which is preliminary data.</text>
</comment>
<accession>A0AAE0MTR3</accession>